<comment type="subcellular location">
    <subcellularLocation>
        <location evidence="1">Membrane</location>
        <topology evidence="1">Multi-pass membrane protein</topology>
    </subcellularLocation>
</comment>
<feature type="region of interest" description="Disordered" evidence="5">
    <location>
        <begin position="89"/>
        <end position="124"/>
    </location>
</feature>
<evidence type="ECO:0000256" key="3">
    <source>
        <dbReference type="ARBA" id="ARBA00022989"/>
    </source>
</evidence>
<dbReference type="AlphaFoldDB" id="A0A1Q9DWJ7"/>
<dbReference type="InterPro" id="IPR005821">
    <property type="entry name" value="Ion_trans_dom"/>
</dbReference>
<evidence type="ECO:0000256" key="2">
    <source>
        <dbReference type="ARBA" id="ARBA00022692"/>
    </source>
</evidence>
<dbReference type="SUPFAM" id="SSF81324">
    <property type="entry name" value="Voltage-gated potassium channels"/>
    <property type="match status" value="1"/>
</dbReference>
<feature type="domain" description="EF-hand" evidence="7">
    <location>
        <begin position="385"/>
        <end position="420"/>
    </location>
</feature>
<feature type="compositionally biased region" description="Polar residues" evidence="5">
    <location>
        <begin position="102"/>
        <end position="115"/>
    </location>
</feature>
<dbReference type="Gene3D" id="1.10.287.70">
    <property type="match status" value="1"/>
</dbReference>
<dbReference type="PROSITE" id="PS50222">
    <property type="entry name" value="EF_HAND_2"/>
    <property type="match status" value="1"/>
</dbReference>
<keyword evidence="3 6" id="KW-1133">Transmembrane helix</keyword>
<organism evidence="8 9">
    <name type="scientific">Symbiodinium microadriaticum</name>
    <name type="common">Dinoflagellate</name>
    <name type="synonym">Zooxanthella microadriatica</name>
    <dbReference type="NCBI Taxonomy" id="2951"/>
    <lineage>
        <taxon>Eukaryota</taxon>
        <taxon>Sar</taxon>
        <taxon>Alveolata</taxon>
        <taxon>Dinophyceae</taxon>
        <taxon>Suessiales</taxon>
        <taxon>Symbiodiniaceae</taxon>
        <taxon>Symbiodinium</taxon>
    </lineage>
</organism>
<dbReference type="OrthoDB" id="191686at2759"/>
<comment type="caution">
    <text evidence="8">The sequence shown here is derived from an EMBL/GenBank/DDBJ whole genome shotgun (WGS) entry which is preliminary data.</text>
</comment>
<keyword evidence="2 6" id="KW-0812">Transmembrane</keyword>
<name>A0A1Q9DWJ7_SYMMI</name>
<dbReference type="EMBL" id="LSRX01000357">
    <property type="protein sequence ID" value="OLP99553.1"/>
    <property type="molecule type" value="Genomic_DNA"/>
</dbReference>
<dbReference type="SUPFAM" id="SSF47473">
    <property type="entry name" value="EF-hand"/>
    <property type="match status" value="1"/>
</dbReference>
<feature type="transmembrane region" description="Helical" evidence="6">
    <location>
        <begin position="248"/>
        <end position="273"/>
    </location>
</feature>
<gene>
    <name evidence="8" type="primary">TPC1B</name>
    <name evidence="8" type="ORF">AK812_SmicGene17859</name>
</gene>
<evidence type="ECO:0000259" key="7">
    <source>
        <dbReference type="PROSITE" id="PS50222"/>
    </source>
</evidence>
<evidence type="ECO:0000256" key="4">
    <source>
        <dbReference type="ARBA" id="ARBA00023136"/>
    </source>
</evidence>
<keyword evidence="4 6" id="KW-0472">Membrane</keyword>
<evidence type="ECO:0000256" key="1">
    <source>
        <dbReference type="ARBA" id="ARBA00004141"/>
    </source>
</evidence>
<reference evidence="8 9" key="1">
    <citation type="submission" date="2016-02" db="EMBL/GenBank/DDBJ databases">
        <title>Genome analysis of coral dinoflagellate symbionts highlights evolutionary adaptations to a symbiotic lifestyle.</title>
        <authorList>
            <person name="Aranda M."/>
            <person name="Li Y."/>
            <person name="Liew Y.J."/>
            <person name="Baumgarten S."/>
            <person name="Simakov O."/>
            <person name="Wilson M."/>
            <person name="Piel J."/>
            <person name="Ashoor H."/>
            <person name="Bougouffa S."/>
            <person name="Bajic V.B."/>
            <person name="Ryu T."/>
            <person name="Ravasi T."/>
            <person name="Bayer T."/>
            <person name="Micklem G."/>
            <person name="Kim H."/>
            <person name="Bhak J."/>
            <person name="Lajeunesse T.C."/>
            <person name="Voolstra C.R."/>
        </authorList>
    </citation>
    <scope>NUCLEOTIDE SEQUENCE [LARGE SCALE GENOMIC DNA]</scope>
    <source>
        <strain evidence="8 9">CCMP2467</strain>
    </source>
</reference>
<dbReference type="Proteomes" id="UP000186817">
    <property type="component" value="Unassembled WGS sequence"/>
</dbReference>
<dbReference type="Gene3D" id="1.20.120.350">
    <property type="entry name" value="Voltage-gated potassium channels. Chain C"/>
    <property type="match status" value="1"/>
</dbReference>
<evidence type="ECO:0000256" key="6">
    <source>
        <dbReference type="SAM" id="Phobius"/>
    </source>
</evidence>
<dbReference type="GO" id="GO:0005509">
    <property type="term" value="F:calcium ion binding"/>
    <property type="evidence" value="ECO:0007669"/>
    <property type="project" value="InterPro"/>
</dbReference>
<dbReference type="GO" id="GO:0016020">
    <property type="term" value="C:membrane"/>
    <property type="evidence" value="ECO:0007669"/>
    <property type="project" value="UniProtKB-SubCell"/>
</dbReference>
<feature type="transmembrane region" description="Helical" evidence="6">
    <location>
        <begin position="217"/>
        <end position="236"/>
    </location>
</feature>
<feature type="transmembrane region" description="Helical" evidence="6">
    <location>
        <begin position="337"/>
        <end position="361"/>
    </location>
</feature>
<dbReference type="InterPro" id="IPR002048">
    <property type="entry name" value="EF_hand_dom"/>
</dbReference>
<protein>
    <submittedName>
        <fullName evidence="8">Two pore calcium channel protein 1B</fullName>
    </submittedName>
</protein>
<accession>A0A1Q9DWJ7</accession>
<keyword evidence="9" id="KW-1185">Reference proteome</keyword>
<dbReference type="InterPro" id="IPR027359">
    <property type="entry name" value="Volt_channel_dom_sf"/>
</dbReference>
<evidence type="ECO:0000313" key="9">
    <source>
        <dbReference type="Proteomes" id="UP000186817"/>
    </source>
</evidence>
<evidence type="ECO:0000313" key="8">
    <source>
        <dbReference type="EMBL" id="OLP99553.1"/>
    </source>
</evidence>
<sequence>MEDLKNVVAQEQAELLRLVQETFERILAASGPGETTVAEPTLPGQGPHGGEPQLGCMMKPRQPTLVEECLDPLPPPAQVLEISFLTQPMQTEQSDEVEDPTGSRNRLMENTTSKSGLIGGGAKKVGKLSSTEKIIKDEPTVEYAGARGRLFKLLPYVDYLAAALVMLNSAVMMVELELEGRALGSQLGLGESMSFEVISCELLLRLAVIRCNFFMDVANWFDIVLVILGLLEITVMQGDVNNILMMRLLVKACYCFLPSLGWSMTLLAVFMSIGTLVLGNLLQDFISDTNANLEDRVWIWQRYGTAYHAMYTLFEVTFAGNWPTNARPVLQRVSQTFVIFFVLYISIIVFALIRVITAIFLKDTLDAAQADAENLVVDRLRKKAEYVNKLQAAFNAIDNSGNGMISEEQLTAIFNNPKVEAYFQTLDVDVTEGHALFHMIDNGDGQVTLDEFIDGILRCRGPARALDQVAMRADLKNLDSKLSQLVESVTGTKVPRKSTVNFAHNFRSMEAASTAHQHVF</sequence>
<proteinExistence type="predicted"/>
<dbReference type="Gene3D" id="1.10.238.10">
    <property type="entry name" value="EF-hand"/>
    <property type="match status" value="1"/>
</dbReference>
<dbReference type="CDD" id="cd00051">
    <property type="entry name" value="EFh"/>
    <property type="match status" value="1"/>
</dbReference>
<dbReference type="Pfam" id="PF00520">
    <property type="entry name" value="Ion_trans"/>
    <property type="match status" value="1"/>
</dbReference>
<dbReference type="InterPro" id="IPR011992">
    <property type="entry name" value="EF-hand-dom_pair"/>
</dbReference>
<evidence type="ECO:0000256" key="5">
    <source>
        <dbReference type="SAM" id="MobiDB-lite"/>
    </source>
</evidence>